<accession>A0ABV6KCT8</accession>
<evidence type="ECO:0000313" key="2">
    <source>
        <dbReference type="Proteomes" id="UP001589838"/>
    </source>
</evidence>
<gene>
    <name evidence="1" type="ORF">ACFFHM_03750</name>
</gene>
<organism evidence="1 2">
    <name type="scientific">Halalkalibacter kiskunsagensis</name>
    <dbReference type="NCBI Taxonomy" id="1548599"/>
    <lineage>
        <taxon>Bacteria</taxon>
        <taxon>Bacillati</taxon>
        <taxon>Bacillota</taxon>
        <taxon>Bacilli</taxon>
        <taxon>Bacillales</taxon>
        <taxon>Bacillaceae</taxon>
        <taxon>Halalkalibacter</taxon>
    </lineage>
</organism>
<evidence type="ECO:0000313" key="1">
    <source>
        <dbReference type="EMBL" id="MFC0469666.1"/>
    </source>
</evidence>
<sequence>MSIVNYLGCNFTLPFSDDDSDDKILIGDFFSDEQMRKDVKKNFSTKYVYEVTSNEFGSIWFNEYYKSDYPKGHLEGHKSFKALCEFLDGHLKIGDYCELYTCWFGDELEDKEFEQTLNINNFDINHINIFEKTLLVIKK</sequence>
<dbReference type="RefSeq" id="WP_335962187.1">
    <property type="nucleotide sequence ID" value="NZ_JAXBLX010000025.1"/>
</dbReference>
<name>A0ABV6KCT8_9BACI</name>
<protein>
    <submittedName>
        <fullName evidence="1">Uncharacterized protein</fullName>
    </submittedName>
</protein>
<comment type="caution">
    <text evidence="1">The sequence shown here is derived from an EMBL/GenBank/DDBJ whole genome shotgun (WGS) entry which is preliminary data.</text>
</comment>
<dbReference type="EMBL" id="JBHLUX010000008">
    <property type="protein sequence ID" value="MFC0469666.1"/>
    <property type="molecule type" value="Genomic_DNA"/>
</dbReference>
<dbReference type="Proteomes" id="UP001589838">
    <property type="component" value="Unassembled WGS sequence"/>
</dbReference>
<proteinExistence type="predicted"/>
<keyword evidence="2" id="KW-1185">Reference proteome</keyword>
<reference evidence="1 2" key="1">
    <citation type="submission" date="2024-09" db="EMBL/GenBank/DDBJ databases">
        <authorList>
            <person name="Sun Q."/>
            <person name="Mori K."/>
        </authorList>
    </citation>
    <scope>NUCLEOTIDE SEQUENCE [LARGE SCALE GENOMIC DNA]</scope>
    <source>
        <strain evidence="1 2">NCAIM B.02610</strain>
    </source>
</reference>